<dbReference type="InterPro" id="IPR028098">
    <property type="entry name" value="Glyco_trans_4-like_N"/>
</dbReference>
<dbReference type="EMBL" id="PELV01000429">
    <property type="protein sequence ID" value="RTH13738.1"/>
    <property type="molecule type" value="Genomic_DNA"/>
</dbReference>
<dbReference type="RefSeq" id="WP_126203754.1">
    <property type="nucleotide sequence ID" value="NZ_PELV01000429.1"/>
</dbReference>
<dbReference type="AlphaFoldDB" id="A0A430RI15"/>
<feature type="domain" description="Glycosyltransferase subfamily 4-like N-terminal" evidence="1">
    <location>
        <begin position="12"/>
        <end position="161"/>
    </location>
</feature>
<proteinExistence type="predicted"/>
<dbReference type="Proteomes" id="UP000287439">
    <property type="component" value="Unassembled WGS sequence"/>
</dbReference>
<dbReference type="SUPFAM" id="SSF53756">
    <property type="entry name" value="UDP-Glycosyltransferase/glycogen phosphorylase"/>
    <property type="match status" value="1"/>
</dbReference>
<evidence type="ECO:0000259" key="1">
    <source>
        <dbReference type="Pfam" id="PF13439"/>
    </source>
</evidence>
<name>A0A430RI15_THESC</name>
<dbReference type="PANTHER" id="PTHR12526:SF634">
    <property type="entry name" value="BLL3361 PROTEIN"/>
    <property type="match status" value="1"/>
</dbReference>
<gene>
    <name evidence="2" type="ORF">CSW41_13420</name>
</gene>
<dbReference type="Pfam" id="PF13692">
    <property type="entry name" value="Glyco_trans_1_4"/>
    <property type="match status" value="1"/>
</dbReference>
<dbReference type="GO" id="GO:0016740">
    <property type="term" value="F:transferase activity"/>
    <property type="evidence" value="ECO:0007669"/>
    <property type="project" value="UniProtKB-KW"/>
</dbReference>
<reference evidence="2 3" key="1">
    <citation type="journal article" date="2019" name="Extremophiles">
        <title>Biogeography of thermophiles and predominance of Thermus scotoductus in domestic water heaters.</title>
        <authorList>
            <person name="Wilpiszeski R.L."/>
            <person name="Zhang Z."/>
            <person name="House C.H."/>
        </authorList>
    </citation>
    <scope>NUCLEOTIDE SEQUENCE [LARGE SCALE GENOMIC DNA]</scope>
    <source>
        <strain evidence="2 3">28_S28</strain>
    </source>
</reference>
<dbReference type="Pfam" id="PF13439">
    <property type="entry name" value="Glyco_transf_4"/>
    <property type="match status" value="1"/>
</dbReference>
<dbReference type="CDD" id="cd03801">
    <property type="entry name" value="GT4_PimA-like"/>
    <property type="match status" value="1"/>
</dbReference>
<dbReference type="Gene3D" id="3.40.50.2000">
    <property type="entry name" value="Glycogen Phosphorylase B"/>
    <property type="match status" value="2"/>
</dbReference>
<keyword evidence="2" id="KW-0808">Transferase</keyword>
<protein>
    <submittedName>
        <fullName evidence="2">Glycosyl transferase</fullName>
    </submittedName>
</protein>
<evidence type="ECO:0000313" key="3">
    <source>
        <dbReference type="Proteomes" id="UP000287439"/>
    </source>
</evidence>
<sequence>MRILFLTDAKTVGGSEIYLKEMLPRLRQLGLEAEAALPLAEGNAWIRQALEARGVPVHAYRSFKDLPLGYDRVVASAWYPQSYKKFFARYTRLTLLIHDQIEIFYPLGLRYAYRLGYRLLQVPNLTRAEAVITVSRWAARWLKEVHGIRNVYAVPNGVDTEHFRPPGPGEKEALRKRYGLQRFSVIVPARMSLEKNHLAVLLTAKLLPEADFLLVGTGELMGLWQKTAWFLNLKNVHFLGRRTDMPELYRAVDAMLLPTLGENQSLATLEAMASALPVVTSPIPAQQELVTHAKTGILVPPRPSAIASALQKLPKNLGEEARAFVCAHHTLEVSAKRLCKTLEAI</sequence>
<organism evidence="2 3">
    <name type="scientific">Thermus scotoductus</name>
    <dbReference type="NCBI Taxonomy" id="37636"/>
    <lineage>
        <taxon>Bacteria</taxon>
        <taxon>Thermotogati</taxon>
        <taxon>Deinococcota</taxon>
        <taxon>Deinococci</taxon>
        <taxon>Thermales</taxon>
        <taxon>Thermaceae</taxon>
        <taxon>Thermus</taxon>
    </lineage>
</organism>
<accession>A0A430RI15</accession>
<dbReference type="PANTHER" id="PTHR12526">
    <property type="entry name" value="GLYCOSYLTRANSFERASE"/>
    <property type="match status" value="1"/>
</dbReference>
<comment type="caution">
    <text evidence="2">The sequence shown here is derived from an EMBL/GenBank/DDBJ whole genome shotgun (WGS) entry which is preliminary data.</text>
</comment>
<evidence type="ECO:0000313" key="2">
    <source>
        <dbReference type="EMBL" id="RTH13738.1"/>
    </source>
</evidence>